<dbReference type="PANTHER" id="PTHR28570">
    <property type="entry name" value="ASPARTYL AMINOPEPTIDASE"/>
    <property type="match status" value="1"/>
</dbReference>
<evidence type="ECO:0000313" key="13">
    <source>
        <dbReference type="EMBL" id="CAD8256915.1"/>
    </source>
</evidence>
<evidence type="ECO:0000256" key="11">
    <source>
        <dbReference type="RuleBase" id="RU004386"/>
    </source>
</evidence>
<accession>A0A7R9U6Z2</accession>
<keyword evidence="9 11" id="KW-0862">Zinc</keyword>
<keyword evidence="6 11" id="KW-0645">Protease</keyword>
<dbReference type="SUPFAM" id="SSF53187">
    <property type="entry name" value="Zn-dependent exopeptidases"/>
    <property type="match status" value="1"/>
</dbReference>
<evidence type="ECO:0000256" key="1">
    <source>
        <dbReference type="ARBA" id="ARBA00001335"/>
    </source>
</evidence>
<evidence type="ECO:0000256" key="6">
    <source>
        <dbReference type="ARBA" id="ARBA00022670"/>
    </source>
</evidence>
<dbReference type="Gene3D" id="3.40.630.10">
    <property type="entry name" value="Zn peptidases"/>
    <property type="match status" value="1"/>
</dbReference>
<dbReference type="EMBL" id="HBEA01008327">
    <property type="protein sequence ID" value="CAD8256915.1"/>
    <property type="molecule type" value="Transcribed_RNA"/>
</dbReference>
<sequence length="521" mass="56511">MSFAEDLVAFLNDSWTAFHAVAAAKSLLLAHDFVELDEMEPWGQLQPQGKYFFTRNMSSLVAFCVGGRATSDSGVALIGAHTDSPCPKLKPISKCSRGACSMVAVAGYGGGLWHTWFDRDLTVAGRALVREGPRIVHRLVKIERPILRTSTLAIHLTKGDERGSFSPNLQQHLYPMLATAIKESAMMGKKKSDSKDAKHSPLLLHILMEHLGCETEQDILDFELQLCDTQPSMIGGAANEFIFSGRLDNLCSSYQSLRALVDSLDTLPEEPNVRAIALFDNEEVGSSSIAGAQGPILPDAIKRIVHGLHGGDQGLPADLLPRVIRKSFCVSADMAHAHHPNYPERHDPALAPKIHGGIVLKHNPNQRYASSAVTSTIFRQCCLKEDLPFQEFATRSDTGCGSTIGPITAALTGMRTVDIGSPQLSMHSVREMMGADDAEHGYRALKAFFNNFSSVDRTLKVDKAPNGVPNGAGARHNVVESQSQGDSLVTDGNDTQPTLQQSVSEGSAHSGGKHKRKRRKH</sequence>
<dbReference type="GO" id="GO:0006508">
    <property type="term" value="P:proteolysis"/>
    <property type="evidence" value="ECO:0007669"/>
    <property type="project" value="UniProtKB-KW"/>
</dbReference>
<keyword evidence="8 11" id="KW-0378">Hydrolase</keyword>
<evidence type="ECO:0000256" key="7">
    <source>
        <dbReference type="ARBA" id="ARBA00022723"/>
    </source>
</evidence>
<organism evidence="13">
    <name type="scientific">Pinguiococcus pyrenoidosus</name>
    <dbReference type="NCBI Taxonomy" id="172671"/>
    <lineage>
        <taxon>Eukaryota</taxon>
        <taxon>Sar</taxon>
        <taxon>Stramenopiles</taxon>
        <taxon>Ochrophyta</taxon>
        <taxon>Pinguiophyceae</taxon>
        <taxon>Pinguiochrysidales</taxon>
        <taxon>Pinguiochrysidaceae</taxon>
        <taxon>Pinguiococcus</taxon>
    </lineage>
</organism>
<dbReference type="SUPFAM" id="SSF101821">
    <property type="entry name" value="Aminopeptidase/glucanase lid domain"/>
    <property type="match status" value="1"/>
</dbReference>
<dbReference type="NCBIfam" id="NF002759">
    <property type="entry name" value="PRK02813.1"/>
    <property type="match status" value="1"/>
</dbReference>
<dbReference type="PRINTS" id="PR00932">
    <property type="entry name" value="AMINO1PTASE"/>
</dbReference>
<dbReference type="AlphaFoldDB" id="A0A7R9U6Z2"/>
<dbReference type="Gene3D" id="2.30.250.10">
    <property type="entry name" value="Aminopeptidase i, Domain 2"/>
    <property type="match status" value="1"/>
</dbReference>
<dbReference type="FunFam" id="2.30.250.10:FF:000001">
    <property type="entry name" value="Aspartyl aminopeptidase 1"/>
    <property type="match status" value="1"/>
</dbReference>
<evidence type="ECO:0000256" key="2">
    <source>
        <dbReference type="ARBA" id="ARBA00001947"/>
    </source>
</evidence>
<evidence type="ECO:0000256" key="9">
    <source>
        <dbReference type="ARBA" id="ARBA00022833"/>
    </source>
</evidence>
<feature type="region of interest" description="Disordered" evidence="12">
    <location>
        <begin position="463"/>
        <end position="521"/>
    </location>
</feature>
<keyword evidence="5 11" id="KW-0031">Aminopeptidase</keyword>
<evidence type="ECO:0000256" key="8">
    <source>
        <dbReference type="ARBA" id="ARBA00022801"/>
    </source>
</evidence>
<comment type="catalytic activity">
    <reaction evidence="1">
        <text>Release of an N-terminal aspartate or glutamate from a peptide, with a preference for aspartate.</text>
        <dbReference type="EC" id="3.4.11.21"/>
    </reaction>
</comment>
<keyword evidence="10 11" id="KW-0482">Metalloprotease</keyword>
<evidence type="ECO:0000256" key="4">
    <source>
        <dbReference type="ARBA" id="ARBA00011965"/>
    </source>
</evidence>
<name>A0A7R9U6Z2_9STRA</name>
<gene>
    <name evidence="13" type="ORF">PPYR1160_LOCUS6407</name>
</gene>
<protein>
    <recommendedName>
        <fullName evidence="4">aspartyl aminopeptidase</fullName>
        <ecNumber evidence="4">3.4.11.21</ecNumber>
    </recommendedName>
</protein>
<evidence type="ECO:0000256" key="5">
    <source>
        <dbReference type="ARBA" id="ARBA00022438"/>
    </source>
</evidence>
<evidence type="ECO:0000256" key="12">
    <source>
        <dbReference type="SAM" id="MobiDB-lite"/>
    </source>
</evidence>
<reference evidence="13" key="1">
    <citation type="submission" date="2021-01" db="EMBL/GenBank/DDBJ databases">
        <authorList>
            <person name="Corre E."/>
            <person name="Pelletier E."/>
            <person name="Niang G."/>
            <person name="Scheremetjew M."/>
            <person name="Finn R."/>
            <person name="Kale V."/>
            <person name="Holt S."/>
            <person name="Cochrane G."/>
            <person name="Meng A."/>
            <person name="Brown T."/>
            <person name="Cohen L."/>
        </authorList>
    </citation>
    <scope>NUCLEOTIDE SEQUENCE</scope>
    <source>
        <strain evidence="13">CCMP2078</strain>
    </source>
</reference>
<dbReference type="InterPro" id="IPR023358">
    <property type="entry name" value="Peptidase_M18_dom2"/>
</dbReference>
<dbReference type="Pfam" id="PF02127">
    <property type="entry name" value="Peptidase_M18"/>
    <property type="match status" value="1"/>
</dbReference>
<dbReference type="InterPro" id="IPR001948">
    <property type="entry name" value="Peptidase_M18"/>
</dbReference>
<dbReference type="CDD" id="cd05658">
    <property type="entry name" value="M18_DAP"/>
    <property type="match status" value="1"/>
</dbReference>
<dbReference type="GO" id="GO:0004177">
    <property type="term" value="F:aminopeptidase activity"/>
    <property type="evidence" value="ECO:0007669"/>
    <property type="project" value="UniProtKB-KW"/>
</dbReference>
<keyword evidence="7 11" id="KW-0479">Metal-binding</keyword>
<dbReference type="GO" id="GO:0008237">
    <property type="term" value="F:metallopeptidase activity"/>
    <property type="evidence" value="ECO:0007669"/>
    <property type="project" value="UniProtKB-KW"/>
</dbReference>
<feature type="compositionally biased region" description="Polar residues" evidence="12">
    <location>
        <begin position="479"/>
        <end position="507"/>
    </location>
</feature>
<proteinExistence type="inferred from homology"/>
<comment type="similarity">
    <text evidence="3 11">Belongs to the peptidase M18 family.</text>
</comment>
<dbReference type="EC" id="3.4.11.21" evidence="4"/>
<evidence type="ECO:0000256" key="10">
    <source>
        <dbReference type="ARBA" id="ARBA00023049"/>
    </source>
</evidence>
<dbReference type="GO" id="GO:0008270">
    <property type="term" value="F:zinc ion binding"/>
    <property type="evidence" value="ECO:0007669"/>
    <property type="project" value="InterPro"/>
</dbReference>
<dbReference type="PANTHER" id="PTHR28570:SF3">
    <property type="entry name" value="ASPARTYL AMINOPEPTIDASE"/>
    <property type="match status" value="1"/>
</dbReference>
<evidence type="ECO:0000256" key="3">
    <source>
        <dbReference type="ARBA" id="ARBA00008290"/>
    </source>
</evidence>
<comment type="cofactor">
    <cofactor evidence="2">
        <name>Zn(2+)</name>
        <dbReference type="ChEBI" id="CHEBI:29105"/>
    </cofactor>
</comment>
<feature type="compositionally biased region" description="Basic residues" evidence="12">
    <location>
        <begin position="511"/>
        <end position="521"/>
    </location>
</feature>
<dbReference type="GO" id="GO:0005737">
    <property type="term" value="C:cytoplasm"/>
    <property type="evidence" value="ECO:0007669"/>
    <property type="project" value="UniProtKB-ARBA"/>
</dbReference>